<dbReference type="PANTHER" id="PTHR36453">
    <property type="entry name" value="SECRETED PROTEIN-RELATED"/>
    <property type="match status" value="1"/>
</dbReference>
<dbReference type="EMBL" id="FOXA01000034">
    <property type="protein sequence ID" value="SFQ09637.1"/>
    <property type="molecule type" value="Genomic_DNA"/>
</dbReference>
<dbReference type="SMART" id="SM00710">
    <property type="entry name" value="PbH1"/>
    <property type="match status" value="6"/>
</dbReference>
<dbReference type="Pfam" id="PF13229">
    <property type="entry name" value="Beta_helix"/>
    <property type="match status" value="1"/>
</dbReference>
<dbReference type="SUPFAM" id="SSF51126">
    <property type="entry name" value="Pectin lyase-like"/>
    <property type="match status" value="1"/>
</dbReference>
<keyword evidence="3" id="KW-1185">Reference proteome</keyword>
<protein>
    <submittedName>
        <fullName evidence="2">Right handed beta helix region</fullName>
    </submittedName>
</protein>
<accession>A0A1I5VQT5</accession>
<evidence type="ECO:0000259" key="1">
    <source>
        <dbReference type="Pfam" id="PF13229"/>
    </source>
</evidence>
<dbReference type="Proteomes" id="UP000199356">
    <property type="component" value="Unassembled WGS sequence"/>
</dbReference>
<sequence length="577" mass="62313">MASFEAARDAARAIGEAVRIIVHGGDYFLRSAVEFDERDSGLSLIAAEDELPVLHGGMEVADWVEDRDGRWSARVDLPEGAGIGGLFVDGRRQIKARFPNAPEDGDLRGGWLFARTPAPGDESLGNTRFGARPGDLPVLDDVSGVVAHVTGGLFPNTQWGSDTLPVLSIDAAKDLVHVAGTGYFFTGAGSRYYLAGAESFLDAPGEWWFDDGNARLHYIPGSGVDPSDARMTVAILPTFFRFAGTEDISVEGLSFRNGAPEGSGKYATDMRSFGAIRIIGGDRMRVHRNYFENVGVAIHVAESDDVTISGNDIAHVAGNAIFFGPQYGTFGRSDNGAIIGNRIRDVGEVYFESAGIWFQASRNLRIAFNFVERAAQFGISGGSLWGDQDASHRAVIEYNLVLRTNQATADGGAIKMMGAQSTPLDSSIRYNVVTGTDQLMARPDGSFWPPRYEKLNEWPSPISWAIYMDGRASGVSVVGNLLARNVTGIGINGGWNNEVRRNVVLSGTGCAFRVDDLTGRGWRPDWARPNSIERNFAQVSNGGCAANINAPDHGTEYVEISDNFFWSSGPPEPTPRE</sequence>
<dbReference type="InterPro" id="IPR011050">
    <property type="entry name" value="Pectin_lyase_fold/virulence"/>
</dbReference>
<evidence type="ECO:0000313" key="2">
    <source>
        <dbReference type="EMBL" id="SFQ09637.1"/>
    </source>
</evidence>
<dbReference type="InterPro" id="IPR039448">
    <property type="entry name" value="Beta_helix"/>
</dbReference>
<dbReference type="Gene3D" id="2.160.20.10">
    <property type="entry name" value="Single-stranded right-handed beta-helix, Pectin lyase-like"/>
    <property type="match status" value="1"/>
</dbReference>
<dbReference type="AlphaFoldDB" id="A0A1I5VQT5"/>
<gene>
    <name evidence="2" type="ORF">SAMN04488047_13415</name>
</gene>
<dbReference type="InterPro" id="IPR006626">
    <property type="entry name" value="PbH1"/>
</dbReference>
<reference evidence="2 3" key="1">
    <citation type="submission" date="2016-10" db="EMBL/GenBank/DDBJ databases">
        <authorList>
            <person name="de Groot N.N."/>
        </authorList>
    </citation>
    <scope>NUCLEOTIDE SEQUENCE [LARGE SCALE GENOMIC DNA]</scope>
    <source>
        <strain evidence="2 3">DSM 19547</strain>
    </source>
</reference>
<proteinExistence type="predicted"/>
<dbReference type="PANTHER" id="PTHR36453:SF1">
    <property type="entry name" value="RIGHT HANDED BETA HELIX DOMAIN-CONTAINING PROTEIN"/>
    <property type="match status" value="1"/>
</dbReference>
<name>A0A1I5VQT5_9RHOB</name>
<evidence type="ECO:0000313" key="3">
    <source>
        <dbReference type="Proteomes" id="UP000199356"/>
    </source>
</evidence>
<organism evidence="2 3">
    <name type="scientific">Tranquillimonas alkanivorans</name>
    <dbReference type="NCBI Taxonomy" id="441119"/>
    <lineage>
        <taxon>Bacteria</taxon>
        <taxon>Pseudomonadati</taxon>
        <taxon>Pseudomonadota</taxon>
        <taxon>Alphaproteobacteria</taxon>
        <taxon>Rhodobacterales</taxon>
        <taxon>Roseobacteraceae</taxon>
        <taxon>Tranquillimonas</taxon>
    </lineage>
</organism>
<feature type="domain" description="Right handed beta helix" evidence="1">
    <location>
        <begin position="275"/>
        <end position="433"/>
    </location>
</feature>
<dbReference type="STRING" id="441119.SAMN04488047_13415"/>
<dbReference type="InterPro" id="IPR012334">
    <property type="entry name" value="Pectin_lyas_fold"/>
</dbReference>